<protein>
    <submittedName>
        <fullName evidence="1">Uncharacterized protein</fullName>
    </submittedName>
</protein>
<gene>
    <name evidence="1" type="ORF">FOZ62_008589</name>
</gene>
<name>A0A7J6PT83_PEROL</name>
<comment type="caution">
    <text evidence="1">The sequence shown here is derived from an EMBL/GenBank/DDBJ whole genome shotgun (WGS) entry which is preliminary data.</text>
</comment>
<dbReference type="Proteomes" id="UP000574390">
    <property type="component" value="Unassembled WGS sequence"/>
</dbReference>
<dbReference type="EMBL" id="JABANM010034661">
    <property type="protein sequence ID" value="KAF4699285.1"/>
    <property type="molecule type" value="Genomic_DNA"/>
</dbReference>
<sequence length="79" mass="8785">MIQSVCPEVADFSGVSHFIEGANKDFQDKDKDELIDFFTPLFEVERPLAHHLDGLFEILGLTHETVTIEVGPGTGLLTR</sequence>
<evidence type="ECO:0000313" key="2">
    <source>
        <dbReference type="Proteomes" id="UP000574390"/>
    </source>
</evidence>
<evidence type="ECO:0000313" key="1">
    <source>
        <dbReference type="EMBL" id="KAF4699285.1"/>
    </source>
</evidence>
<dbReference type="AlphaFoldDB" id="A0A7J6PT83"/>
<organism evidence="1 2">
    <name type="scientific">Perkinsus olseni</name>
    <name type="common">Perkinsus atlanticus</name>
    <dbReference type="NCBI Taxonomy" id="32597"/>
    <lineage>
        <taxon>Eukaryota</taxon>
        <taxon>Sar</taxon>
        <taxon>Alveolata</taxon>
        <taxon>Perkinsozoa</taxon>
        <taxon>Perkinsea</taxon>
        <taxon>Perkinsida</taxon>
        <taxon>Perkinsidae</taxon>
        <taxon>Perkinsus</taxon>
    </lineage>
</organism>
<feature type="non-terminal residue" evidence="1">
    <location>
        <position position="1"/>
    </location>
</feature>
<proteinExistence type="predicted"/>
<reference evidence="1 2" key="1">
    <citation type="submission" date="2020-04" db="EMBL/GenBank/DDBJ databases">
        <title>Perkinsus olseni comparative genomics.</title>
        <authorList>
            <person name="Bogema D.R."/>
        </authorList>
    </citation>
    <scope>NUCLEOTIDE SEQUENCE [LARGE SCALE GENOMIC DNA]</scope>
    <source>
        <strain evidence="1">ATCC PRA-205</strain>
    </source>
</reference>
<accession>A0A7J6PT83</accession>